<feature type="transmembrane region" description="Helical" evidence="6">
    <location>
        <begin position="375"/>
        <end position="402"/>
    </location>
</feature>
<evidence type="ECO:0000313" key="7">
    <source>
        <dbReference type="EMBL" id="KAG6432449.1"/>
    </source>
</evidence>
<comment type="subcellular location">
    <subcellularLocation>
        <location evidence="1">Membrane</location>
        <topology evidence="1">Multi-pass membrane protein</topology>
    </subcellularLocation>
</comment>
<evidence type="ECO:0000256" key="6">
    <source>
        <dbReference type="SAM" id="Phobius"/>
    </source>
</evidence>
<dbReference type="SUPFAM" id="SSF53335">
    <property type="entry name" value="S-adenosyl-L-methionine-dependent methyltransferases"/>
    <property type="match status" value="1"/>
</dbReference>
<keyword evidence="5" id="KW-0175">Coiled coil</keyword>
<dbReference type="GO" id="GO:0016020">
    <property type="term" value="C:membrane"/>
    <property type="evidence" value="ECO:0007669"/>
    <property type="project" value="UniProtKB-SubCell"/>
</dbReference>
<keyword evidence="4 6" id="KW-0472">Membrane</keyword>
<feature type="transmembrane region" description="Helical" evidence="6">
    <location>
        <begin position="126"/>
        <end position="148"/>
    </location>
</feature>
<dbReference type="CDD" id="cd02440">
    <property type="entry name" value="AdoMet_MTases"/>
    <property type="match status" value="1"/>
</dbReference>
<dbReference type="Pfam" id="PF04791">
    <property type="entry name" value="LMBR1"/>
    <property type="match status" value="1"/>
</dbReference>
<feature type="transmembrane region" description="Helical" evidence="6">
    <location>
        <begin position="332"/>
        <end position="355"/>
    </location>
</feature>
<accession>A0A8X9AA95</accession>
<dbReference type="EMBL" id="PNBA02000002">
    <property type="protein sequence ID" value="KAG6432449.1"/>
    <property type="molecule type" value="Genomic_DNA"/>
</dbReference>
<proteinExistence type="predicted"/>
<evidence type="ECO:0000256" key="3">
    <source>
        <dbReference type="ARBA" id="ARBA00022989"/>
    </source>
</evidence>
<keyword evidence="3 6" id="KW-1133">Transmembrane helix</keyword>
<dbReference type="PANTHER" id="PTHR31652">
    <property type="entry name" value="LIMR FAMILY PROTEIN DDB_G0283707-RELATED"/>
    <property type="match status" value="1"/>
</dbReference>
<feature type="transmembrane region" description="Helical" evidence="6">
    <location>
        <begin position="207"/>
        <end position="240"/>
    </location>
</feature>
<dbReference type="Pfam" id="PF10294">
    <property type="entry name" value="Methyltransf_16"/>
    <property type="match status" value="1"/>
</dbReference>
<evidence type="ECO:0000256" key="4">
    <source>
        <dbReference type="ARBA" id="ARBA00023136"/>
    </source>
</evidence>
<feature type="transmembrane region" description="Helical" evidence="6">
    <location>
        <begin position="6"/>
        <end position="28"/>
    </location>
</feature>
<evidence type="ECO:0000256" key="2">
    <source>
        <dbReference type="ARBA" id="ARBA00022692"/>
    </source>
</evidence>
<dbReference type="InterPro" id="IPR019410">
    <property type="entry name" value="Methyltransf_16"/>
</dbReference>
<dbReference type="AlphaFoldDB" id="A0A8X9AA95"/>
<keyword evidence="2 6" id="KW-0812">Transmembrane</keyword>
<reference evidence="7" key="2">
    <citation type="submission" date="2020-08" db="EMBL/GenBank/DDBJ databases">
        <title>Plant Genome Project.</title>
        <authorList>
            <person name="Zhang R.-G."/>
        </authorList>
    </citation>
    <scope>NUCLEOTIDE SEQUENCE</scope>
    <source>
        <strain evidence="7">Huo1</strain>
        <tissue evidence="7">Leaf</tissue>
    </source>
</reference>
<dbReference type="Gene3D" id="3.40.50.150">
    <property type="entry name" value="Vaccinia Virus protein VP39"/>
    <property type="match status" value="1"/>
</dbReference>
<comment type="caution">
    <text evidence="7">The sequence shown here is derived from an EMBL/GenBank/DDBJ whole genome shotgun (WGS) entry which is preliminary data.</text>
</comment>
<feature type="coiled-coil region" evidence="5">
    <location>
        <begin position="249"/>
        <end position="310"/>
    </location>
</feature>
<reference evidence="7" key="1">
    <citation type="submission" date="2018-01" db="EMBL/GenBank/DDBJ databases">
        <authorList>
            <person name="Mao J.F."/>
        </authorList>
    </citation>
    <scope>NUCLEOTIDE SEQUENCE</scope>
    <source>
        <strain evidence="7">Huo1</strain>
        <tissue evidence="7">Leaf</tissue>
    </source>
</reference>
<feature type="transmembrane region" description="Helical" evidence="6">
    <location>
        <begin position="40"/>
        <end position="60"/>
    </location>
</feature>
<feature type="transmembrane region" description="Helical" evidence="6">
    <location>
        <begin position="475"/>
        <end position="497"/>
    </location>
</feature>
<name>A0A8X9AA95_SALSN</name>
<keyword evidence="8" id="KW-1185">Reference proteome</keyword>
<dbReference type="PANTHER" id="PTHR31652:SF0">
    <property type="entry name" value="LIMR FAMILY PROTEIN DDB_G0283707-RELATED"/>
    <property type="match status" value="1"/>
</dbReference>
<feature type="transmembrane region" description="Helical" evidence="6">
    <location>
        <begin position="90"/>
        <end position="111"/>
    </location>
</feature>
<evidence type="ECO:0000313" key="8">
    <source>
        <dbReference type="Proteomes" id="UP000298416"/>
    </source>
</evidence>
<evidence type="ECO:0000256" key="5">
    <source>
        <dbReference type="SAM" id="Coils"/>
    </source>
</evidence>
<sequence length="803" mass="89639">MGDFNLALVIVAIVVCVIVFLVNVYLLVNYQHPDDKNQAYFPKFVVVFGLTIAAISILMLPADVANRQACRHAIYNGACNLTLPMKDLWLAIYIVDAVLVFFVIPFAMFYYEGDQDKTVWKRMRSALIWVVVTAIVCALVLAIMYGLVGKVDFTVRHLSSTTTSFPSTWDFSNNQQCVGTGARQCSAYSASASSETTWTMRTTFPEYVVALTTIVGSVLFTIFGGVGIACLPLGLIFSFVRRPKAVITRSQYIKEATELAKKARELKKTADALHQEERSGGKGRKWRKNVKAVEKELLLLEEDVKALEEMYPQGEKAEAMWAMTVLGYLAKLVLGVLGLVVSVAWIVHIVIYLLINPPVSAFLNEIFIKLDSVWGLLGTVAFAFFCFYLLLAVIAGAMMLGLKLVFITIHPMKWGATLMNSFLFNVALILLSSISVIQFCATAFGYYAQATAAQEIFGHTLQSLRGIKYLYKYNVFQIAFIVLAGLTFVYYAAFVPARFRGPCTKVMSILDARGLMEKGNITSLPISSRLLVSALTSQSENYNVAESMDIALFSPSSLFAGSDDSSSEEERSESHENFVERMILELILVASVCVQELLVREFSFHQLNANLLWPGTFAFAEWLVEHKQWLEGRRVLELGSGTGALAIFLRKSFKLDITTSDYDDVEIEENIAYNCRVNGVTPVVPHIRHSWGDVFPNPNPDWDLIIASDILLYVKQYPNLIKSLSFLLNSYKSKSSEAVSWRNGPNDSCPLTRPAFLMSWRRRIGKEEESLFFTGCKEAGLEVEHLGCRVYCIKLSSNTSQSS</sequence>
<protein>
    <submittedName>
        <fullName evidence="7">Uncharacterized protein</fullName>
    </submittedName>
</protein>
<gene>
    <name evidence="7" type="ORF">SASPL_104025</name>
</gene>
<feature type="transmembrane region" description="Helical" evidence="6">
    <location>
        <begin position="422"/>
        <end position="447"/>
    </location>
</feature>
<dbReference type="Proteomes" id="UP000298416">
    <property type="component" value="Unassembled WGS sequence"/>
</dbReference>
<dbReference type="InterPro" id="IPR029063">
    <property type="entry name" value="SAM-dependent_MTases_sf"/>
</dbReference>
<evidence type="ECO:0000256" key="1">
    <source>
        <dbReference type="ARBA" id="ARBA00004141"/>
    </source>
</evidence>
<organism evidence="7">
    <name type="scientific">Salvia splendens</name>
    <name type="common">Scarlet sage</name>
    <dbReference type="NCBI Taxonomy" id="180675"/>
    <lineage>
        <taxon>Eukaryota</taxon>
        <taxon>Viridiplantae</taxon>
        <taxon>Streptophyta</taxon>
        <taxon>Embryophyta</taxon>
        <taxon>Tracheophyta</taxon>
        <taxon>Spermatophyta</taxon>
        <taxon>Magnoliopsida</taxon>
        <taxon>eudicotyledons</taxon>
        <taxon>Gunneridae</taxon>
        <taxon>Pentapetalae</taxon>
        <taxon>asterids</taxon>
        <taxon>lamiids</taxon>
        <taxon>Lamiales</taxon>
        <taxon>Lamiaceae</taxon>
        <taxon>Nepetoideae</taxon>
        <taxon>Mentheae</taxon>
        <taxon>Salviinae</taxon>
        <taxon>Salvia</taxon>
        <taxon>Salvia subgen. Calosphace</taxon>
        <taxon>core Calosphace</taxon>
    </lineage>
</organism>
<dbReference type="InterPro" id="IPR006876">
    <property type="entry name" value="LMBR1-like_membr_prot"/>
</dbReference>